<evidence type="ECO:0000256" key="3">
    <source>
        <dbReference type="ARBA" id="ARBA00012544"/>
    </source>
</evidence>
<dbReference type="SUPFAM" id="SSF53756">
    <property type="entry name" value="UDP-Glycosyltransferase/glycogen phosphorylase"/>
    <property type="match status" value="1"/>
</dbReference>
<evidence type="ECO:0000256" key="4">
    <source>
        <dbReference type="ARBA" id="ARBA00022676"/>
    </source>
</evidence>
<sequence length="541" mass="62126">MFIKHFLLLFNFICITYTYKILVVNPKLAYSHVNFFSQIADILTEAGNDVTVLTINLDPAIKHPGAYKAKVITVPAEKEIEDIFISAFNDVVLWDTSPNPLDQVKFVEKIFDGIYKQSMNVFNDEKLSEKIRQEKFDLGITEVVNVNVLGMFKVWGIKAYVTGNSMSLGNIYYEPFGLPFPASYVPAIISPFTEKMTYTERLKNLFGHYFFAFGINYFSDKVSFQKEFDEKYGVGFFNSNNVIGDSSFIVINSNPFLDIPGPKTPKMIEVAGIGVKDPKPLDEYWNKILSLRNKTILISFGTYSRTTHMPEDMKKGLLESIRKLNDTTFILKYEEPEDGTGKDIENLVLTKWMPQSDLLNDERLSLFVTHGGMGSITELSFIGIPTLVIPIMGDQNRNAKLVERQNYGISMNKLDLKDPEILIKNIKIILGDETYRNNAKMVSKRLNKRPIGSKRLLIEHIEFAAEFGRLDMLDLGSRNMGMIEYYNLDIIFPMIFVLLLFSFLLLYITWKIVKKLFILIKARCCKDFSFDKYTLILQKHE</sequence>
<reference evidence="13" key="2">
    <citation type="submission" date="2015-08" db="UniProtKB">
        <authorList>
            <consortium name="WormBaseParasite"/>
        </authorList>
    </citation>
    <scope>IDENTIFICATION</scope>
</reference>
<dbReference type="FunFam" id="3.40.50.2000:FF:000038">
    <property type="entry name" value="UDP-GlucuronosylTransferase"/>
    <property type="match status" value="1"/>
</dbReference>
<keyword evidence="4" id="KW-0328">Glycosyltransferase</keyword>
<keyword evidence="9 11" id="KW-0472">Membrane</keyword>
<evidence type="ECO:0000256" key="8">
    <source>
        <dbReference type="ARBA" id="ARBA00022989"/>
    </source>
</evidence>
<dbReference type="EC" id="2.4.1.17" evidence="3"/>
<dbReference type="PANTHER" id="PTHR48043">
    <property type="entry name" value="EG:EG0003.4 PROTEIN-RELATED"/>
    <property type="match status" value="1"/>
</dbReference>
<comment type="catalytic activity">
    <reaction evidence="10">
        <text>glucuronate acceptor + UDP-alpha-D-glucuronate = acceptor beta-D-glucuronoside + UDP + H(+)</text>
        <dbReference type="Rhea" id="RHEA:21032"/>
        <dbReference type="ChEBI" id="CHEBI:15378"/>
        <dbReference type="ChEBI" id="CHEBI:58052"/>
        <dbReference type="ChEBI" id="CHEBI:58223"/>
        <dbReference type="ChEBI" id="CHEBI:132367"/>
        <dbReference type="ChEBI" id="CHEBI:132368"/>
        <dbReference type="EC" id="2.4.1.17"/>
    </reaction>
</comment>
<keyword evidence="12" id="KW-1185">Reference proteome</keyword>
<evidence type="ECO:0000313" key="13">
    <source>
        <dbReference type="WBParaSite" id="SVE_0334900.1"/>
    </source>
</evidence>
<evidence type="ECO:0000256" key="1">
    <source>
        <dbReference type="ARBA" id="ARBA00004167"/>
    </source>
</evidence>
<reference evidence="12" key="1">
    <citation type="submission" date="2014-07" db="EMBL/GenBank/DDBJ databases">
        <authorList>
            <person name="Martin A.A"/>
            <person name="De Silva N."/>
        </authorList>
    </citation>
    <scope>NUCLEOTIDE SEQUENCE</scope>
</reference>
<organism evidence="12 13">
    <name type="scientific">Strongyloides venezuelensis</name>
    <name type="common">Threadworm</name>
    <dbReference type="NCBI Taxonomy" id="75913"/>
    <lineage>
        <taxon>Eukaryota</taxon>
        <taxon>Metazoa</taxon>
        <taxon>Ecdysozoa</taxon>
        <taxon>Nematoda</taxon>
        <taxon>Chromadorea</taxon>
        <taxon>Rhabditida</taxon>
        <taxon>Tylenchina</taxon>
        <taxon>Panagrolaimomorpha</taxon>
        <taxon>Strongyloidoidea</taxon>
        <taxon>Strongyloididae</taxon>
        <taxon>Strongyloides</taxon>
    </lineage>
</organism>
<keyword evidence="5" id="KW-0808">Transferase</keyword>
<evidence type="ECO:0000256" key="5">
    <source>
        <dbReference type="ARBA" id="ARBA00022679"/>
    </source>
</evidence>
<comment type="subcellular location">
    <subcellularLocation>
        <location evidence="1">Membrane</location>
        <topology evidence="1">Single-pass membrane protein</topology>
    </subcellularLocation>
</comment>
<evidence type="ECO:0000256" key="10">
    <source>
        <dbReference type="ARBA" id="ARBA00047475"/>
    </source>
</evidence>
<accession>A0A0K0F3G6</accession>
<keyword evidence="6 11" id="KW-0812">Transmembrane</keyword>
<evidence type="ECO:0000256" key="2">
    <source>
        <dbReference type="ARBA" id="ARBA00009995"/>
    </source>
</evidence>
<dbReference type="CDD" id="cd03784">
    <property type="entry name" value="GT1_Gtf-like"/>
    <property type="match status" value="1"/>
</dbReference>
<dbReference type="WBParaSite" id="SVE_0334900.1">
    <property type="protein sequence ID" value="SVE_0334900.1"/>
    <property type="gene ID" value="SVE_0334900"/>
</dbReference>
<keyword evidence="7" id="KW-0732">Signal</keyword>
<protein>
    <recommendedName>
        <fullName evidence="3">glucuronosyltransferase</fullName>
        <ecNumber evidence="3">2.4.1.17</ecNumber>
    </recommendedName>
</protein>
<comment type="similarity">
    <text evidence="2">Belongs to the UDP-glycosyltransferase family.</text>
</comment>
<dbReference type="PANTHER" id="PTHR48043:SF23">
    <property type="entry name" value="UDP-GLUCURONOSYLTRANSFERASE"/>
    <property type="match status" value="1"/>
</dbReference>
<dbReference type="Pfam" id="PF00201">
    <property type="entry name" value="UDPGT"/>
    <property type="match status" value="1"/>
</dbReference>
<evidence type="ECO:0000313" key="12">
    <source>
        <dbReference type="Proteomes" id="UP000035680"/>
    </source>
</evidence>
<dbReference type="InterPro" id="IPR050271">
    <property type="entry name" value="UDP-glycosyltransferase"/>
</dbReference>
<dbReference type="Gene3D" id="3.40.50.2000">
    <property type="entry name" value="Glycogen Phosphorylase B"/>
    <property type="match status" value="1"/>
</dbReference>
<evidence type="ECO:0000256" key="7">
    <source>
        <dbReference type="ARBA" id="ARBA00022729"/>
    </source>
</evidence>
<evidence type="ECO:0000256" key="6">
    <source>
        <dbReference type="ARBA" id="ARBA00022692"/>
    </source>
</evidence>
<dbReference type="GO" id="GO:0016020">
    <property type="term" value="C:membrane"/>
    <property type="evidence" value="ECO:0007669"/>
    <property type="project" value="UniProtKB-SubCell"/>
</dbReference>
<dbReference type="Proteomes" id="UP000035680">
    <property type="component" value="Unassembled WGS sequence"/>
</dbReference>
<feature type="transmembrane region" description="Helical" evidence="11">
    <location>
        <begin position="490"/>
        <end position="513"/>
    </location>
</feature>
<keyword evidence="8 11" id="KW-1133">Transmembrane helix</keyword>
<evidence type="ECO:0000256" key="9">
    <source>
        <dbReference type="ARBA" id="ARBA00023136"/>
    </source>
</evidence>
<dbReference type="AlphaFoldDB" id="A0A0K0F3G6"/>
<proteinExistence type="inferred from homology"/>
<dbReference type="GO" id="GO:0015020">
    <property type="term" value="F:glucuronosyltransferase activity"/>
    <property type="evidence" value="ECO:0007669"/>
    <property type="project" value="UniProtKB-EC"/>
</dbReference>
<dbReference type="STRING" id="75913.A0A0K0F3G6"/>
<evidence type="ECO:0000256" key="11">
    <source>
        <dbReference type="SAM" id="Phobius"/>
    </source>
</evidence>
<name>A0A0K0F3G6_STRVS</name>
<dbReference type="InterPro" id="IPR002213">
    <property type="entry name" value="UDP_glucos_trans"/>
</dbReference>